<dbReference type="PROSITE" id="PS51257">
    <property type="entry name" value="PROKAR_LIPOPROTEIN"/>
    <property type="match status" value="1"/>
</dbReference>
<reference evidence="3 4" key="1">
    <citation type="submission" date="2023-06" db="EMBL/GenBank/DDBJ databases">
        <title>Nosocomial Elizabethkingia miricola genome.</title>
        <authorList>
            <person name="Morgado S."/>
            <person name="Fonseca E."/>
            <person name="Freitas F."/>
            <person name="Vicente A.C."/>
        </authorList>
    </citation>
    <scope>NUCLEOTIDE SEQUENCE [LARGE SCALE GENOMIC DNA]</scope>
    <source>
        <strain evidence="3 4">EM15</strain>
    </source>
</reference>
<dbReference type="InterPro" id="IPR029045">
    <property type="entry name" value="ClpP/crotonase-like_dom_sf"/>
</dbReference>
<dbReference type="Pfam" id="PF03572">
    <property type="entry name" value="Peptidase_S41"/>
    <property type="match status" value="1"/>
</dbReference>
<proteinExistence type="predicted"/>
<feature type="domain" description="PDZ" evidence="2">
    <location>
        <begin position="83"/>
        <end position="172"/>
    </location>
</feature>
<evidence type="ECO:0000313" key="3">
    <source>
        <dbReference type="EMBL" id="MDQ8747226.1"/>
    </source>
</evidence>
<dbReference type="Pfam" id="PF18294">
    <property type="entry name" value="Pept_S41_N"/>
    <property type="match status" value="1"/>
</dbReference>
<dbReference type="Proteomes" id="UP001239265">
    <property type="component" value="Unassembled WGS sequence"/>
</dbReference>
<evidence type="ECO:0000256" key="1">
    <source>
        <dbReference type="SAM" id="SignalP"/>
    </source>
</evidence>
<dbReference type="Gene3D" id="3.90.226.10">
    <property type="entry name" value="2-enoyl-CoA Hydratase, Chain A, domain 1"/>
    <property type="match status" value="1"/>
</dbReference>
<dbReference type="InterPro" id="IPR036034">
    <property type="entry name" value="PDZ_sf"/>
</dbReference>
<accession>A0ABD5B1H6</accession>
<dbReference type="EMBL" id="JAUCQJ010000001">
    <property type="protein sequence ID" value="MDQ8747226.1"/>
    <property type="molecule type" value="Genomic_DNA"/>
</dbReference>
<dbReference type="AlphaFoldDB" id="A0ABD5B1H6"/>
<dbReference type="SMART" id="SM00228">
    <property type="entry name" value="PDZ"/>
    <property type="match status" value="1"/>
</dbReference>
<dbReference type="PANTHER" id="PTHR32060:SF30">
    <property type="entry name" value="CARBOXY-TERMINAL PROCESSING PROTEASE CTPA"/>
    <property type="match status" value="1"/>
</dbReference>
<feature type="chain" id="PRO_5044821586" evidence="1">
    <location>
        <begin position="24"/>
        <end position="456"/>
    </location>
</feature>
<name>A0ABD5B1H6_ELIMR</name>
<dbReference type="PANTHER" id="PTHR32060">
    <property type="entry name" value="TAIL-SPECIFIC PROTEASE"/>
    <property type="match status" value="1"/>
</dbReference>
<dbReference type="CDD" id="cd07561">
    <property type="entry name" value="Peptidase_S41_CPP_like"/>
    <property type="match status" value="1"/>
</dbReference>
<gene>
    <name evidence="3" type="ORF">QT385_01140</name>
</gene>
<dbReference type="SUPFAM" id="SSF52096">
    <property type="entry name" value="ClpP/crotonase"/>
    <property type="match status" value="1"/>
</dbReference>
<dbReference type="Gene3D" id="3.30.750.170">
    <property type="match status" value="1"/>
</dbReference>
<evidence type="ECO:0000259" key="2">
    <source>
        <dbReference type="PROSITE" id="PS50106"/>
    </source>
</evidence>
<dbReference type="InterPro" id="IPR005151">
    <property type="entry name" value="Tail-specific_protease"/>
</dbReference>
<dbReference type="InterPro" id="IPR001478">
    <property type="entry name" value="PDZ"/>
</dbReference>
<comment type="caution">
    <text evidence="3">The sequence shown here is derived from an EMBL/GenBank/DDBJ whole genome shotgun (WGS) entry which is preliminary data.</text>
</comment>
<dbReference type="SUPFAM" id="SSF50156">
    <property type="entry name" value="PDZ domain-like"/>
    <property type="match status" value="1"/>
</dbReference>
<organism evidence="3 4">
    <name type="scientific">Elizabethkingia miricola</name>
    <name type="common">Chryseobacterium miricola</name>
    <dbReference type="NCBI Taxonomy" id="172045"/>
    <lineage>
        <taxon>Bacteria</taxon>
        <taxon>Pseudomonadati</taxon>
        <taxon>Bacteroidota</taxon>
        <taxon>Flavobacteriia</taxon>
        <taxon>Flavobacteriales</taxon>
        <taxon>Weeksellaceae</taxon>
        <taxon>Elizabethkingia</taxon>
    </lineage>
</organism>
<dbReference type="Pfam" id="PF00595">
    <property type="entry name" value="PDZ"/>
    <property type="match status" value="1"/>
</dbReference>
<evidence type="ECO:0000313" key="4">
    <source>
        <dbReference type="Proteomes" id="UP001239265"/>
    </source>
</evidence>
<protein>
    <submittedName>
        <fullName evidence="3">S41 family peptidase</fullName>
    </submittedName>
</protein>
<dbReference type="SMART" id="SM00245">
    <property type="entry name" value="TSPc"/>
    <property type="match status" value="1"/>
</dbReference>
<dbReference type="PROSITE" id="PS50106">
    <property type="entry name" value="PDZ"/>
    <property type="match status" value="1"/>
</dbReference>
<dbReference type="RefSeq" id="WP_260234562.1">
    <property type="nucleotide sequence ID" value="NZ_JAUCQJ010000001.1"/>
</dbReference>
<sequence>MKKLMRWSLLCYTILFTILYSCRADEDMLSTYPAGSSQQVNQWMLKTMQRYYLWADQIPSQTNLDQSPKDYFKSLLVKDDQFSVAIKKDDPGTIPQSVRTLFGFDFSVIQQHNQLTFALVKMVLEDSSAKRAGLQRGDIITGINELNVSPENVNKIMAAVSGSRTLSLKIAELKDNQLVFKRSVEVQAMLSFNQPLLSKILEINNDKAGYLYLADFQDGLAGSLVKPFQEFKGQNIRHLILDLRYNGGGSVSSAAALCALITDKLKSGTPFIVYKGNKNGGTVNHSIDQAFANGNQNISFDALKASALSLPEVYIITSANTASAAEVVINNLKPYIKVTQIGDKTLGKDMAAFTLSDTETPENKWVIYPMVYKIFNILDSGNYTSGIEPALMADEYAQLPLQPLGSKDETLLASALLVITGQASSNLKTKSHNTKNMVFRILAESEKPENFIKIPL</sequence>
<dbReference type="InterPro" id="IPR041613">
    <property type="entry name" value="Pept_S41_N"/>
</dbReference>
<keyword evidence="1" id="KW-0732">Signal</keyword>
<feature type="signal peptide" evidence="1">
    <location>
        <begin position="1"/>
        <end position="23"/>
    </location>
</feature>
<dbReference type="Gene3D" id="2.30.42.10">
    <property type="match status" value="1"/>
</dbReference>